<dbReference type="EMBL" id="JAAIVB010000011">
    <property type="protein sequence ID" value="NEX60214.1"/>
    <property type="molecule type" value="Genomic_DNA"/>
</dbReference>
<keyword evidence="2" id="KW-1185">Reference proteome</keyword>
<accession>A0A6B3SH86</accession>
<dbReference type="AlphaFoldDB" id="A0A6B3SH86"/>
<dbReference type="Proteomes" id="UP000482155">
    <property type="component" value="Unassembled WGS sequence"/>
</dbReference>
<dbReference type="RefSeq" id="WP_163960707.1">
    <property type="nucleotide sequence ID" value="NZ_JAAIVB010000011.1"/>
</dbReference>
<organism evidence="1 2">
    <name type="scientific">Noviherbaspirillum galbum</name>
    <dbReference type="NCBI Taxonomy" id="2709383"/>
    <lineage>
        <taxon>Bacteria</taxon>
        <taxon>Pseudomonadati</taxon>
        <taxon>Pseudomonadota</taxon>
        <taxon>Betaproteobacteria</taxon>
        <taxon>Burkholderiales</taxon>
        <taxon>Oxalobacteraceae</taxon>
        <taxon>Noviherbaspirillum</taxon>
    </lineage>
</organism>
<protein>
    <submittedName>
        <fullName evidence="1">Uncharacterized protein</fullName>
    </submittedName>
</protein>
<sequence length="229" mass="24992">MTTPVQEAACSTILDTPLTYAVTMTIAEWQEQFRPVTNHLVPGADFNGTAFETYGVELKHVLAISVAEPNRVWTALSTDHGIAITNGMAWVNRLLYFVTELPAQANVNYDIHDHDDDEQCSQCEAVLDGDGWNGKCGHCADAEDNKMEGLALAKAHGLSWYRVGDVYTLDKAGKPIPAHNLDKWFISAQDGTPAADGIADLPFSNSEDEARDLAIQYAYTLQSTKVTSA</sequence>
<evidence type="ECO:0000313" key="2">
    <source>
        <dbReference type="Proteomes" id="UP000482155"/>
    </source>
</evidence>
<gene>
    <name evidence="1" type="ORF">G3574_03900</name>
</gene>
<name>A0A6B3SH86_9BURK</name>
<comment type="caution">
    <text evidence="1">The sequence shown here is derived from an EMBL/GenBank/DDBJ whole genome shotgun (WGS) entry which is preliminary data.</text>
</comment>
<evidence type="ECO:0000313" key="1">
    <source>
        <dbReference type="EMBL" id="NEX60214.1"/>
    </source>
</evidence>
<reference evidence="1 2" key="1">
    <citation type="submission" date="2020-02" db="EMBL/GenBank/DDBJ databases">
        <authorList>
            <person name="Kim M.K."/>
        </authorList>
    </citation>
    <scope>NUCLEOTIDE SEQUENCE [LARGE SCALE GENOMIC DNA]</scope>
    <source>
        <strain evidence="1 2">17J57-3</strain>
    </source>
</reference>
<proteinExistence type="predicted"/>